<dbReference type="OrthoDB" id="9810507at2"/>
<dbReference type="Gene3D" id="2.40.50.140">
    <property type="entry name" value="Nucleic acid-binding proteins"/>
    <property type="match status" value="1"/>
</dbReference>
<feature type="compositionally biased region" description="Basic and acidic residues" evidence="2">
    <location>
        <begin position="77"/>
        <end position="91"/>
    </location>
</feature>
<dbReference type="PROSITE" id="PS50126">
    <property type="entry name" value="S1"/>
    <property type="match status" value="1"/>
</dbReference>
<dbReference type="AlphaFoldDB" id="A0A2T4U485"/>
<evidence type="ECO:0000256" key="2">
    <source>
        <dbReference type="SAM" id="MobiDB-lite"/>
    </source>
</evidence>
<comment type="function">
    <text evidence="1">Binds mRNA; thus facilitating recognition of the initiation point. It is needed to translate mRNA with a short Shine-Dalgarno (SD) purine-rich sequence.</text>
</comment>
<dbReference type="RefSeq" id="WP_107585624.1">
    <property type="nucleotide sequence ID" value="NZ_PZJJ01000023.1"/>
</dbReference>
<evidence type="ECO:0000313" key="5">
    <source>
        <dbReference type="Proteomes" id="UP000240509"/>
    </source>
</evidence>
<dbReference type="PANTHER" id="PTHR10724:SF10">
    <property type="entry name" value="S1 RNA-BINDING DOMAIN-CONTAINING PROTEIN 1"/>
    <property type="match status" value="1"/>
</dbReference>
<keyword evidence="5" id="KW-1185">Reference proteome</keyword>
<dbReference type="GO" id="GO:0006412">
    <property type="term" value="P:translation"/>
    <property type="evidence" value="ECO:0007669"/>
    <property type="project" value="TreeGrafter"/>
</dbReference>
<feature type="domain" description="S1 motif" evidence="3">
    <location>
        <begin position="6"/>
        <end position="74"/>
    </location>
</feature>
<dbReference type="PANTHER" id="PTHR10724">
    <property type="entry name" value="30S RIBOSOMAL PROTEIN S1"/>
    <property type="match status" value="1"/>
</dbReference>
<dbReference type="Proteomes" id="UP000240509">
    <property type="component" value="Unassembled WGS sequence"/>
</dbReference>
<proteinExistence type="predicted"/>
<dbReference type="FunFam" id="2.40.50.140:FF:000103">
    <property type="entry name" value="protein RRP5 homolog"/>
    <property type="match status" value="1"/>
</dbReference>
<evidence type="ECO:0000256" key="1">
    <source>
        <dbReference type="ARBA" id="ARBA00025604"/>
    </source>
</evidence>
<dbReference type="InterPro" id="IPR012340">
    <property type="entry name" value="NA-bd_OB-fold"/>
</dbReference>
<reference evidence="4 5" key="1">
    <citation type="submission" date="2018-03" db="EMBL/GenBank/DDBJ databases">
        <title>Alkalicoccus saliphilus sp. nov., isolated from a mineral pool.</title>
        <authorList>
            <person name="Zhao B."/>
        </authorList>
    </citation>
    <scope>NUCLEOTIDE SEQUENCE [LARGE SCALE GENOMIC DNA]</scope>
    <source>
        <strain evidence="4 5">6AG</strain>
    </source>
</reference>
<accession>A0A2T4U485</accession>
<dbReference type="Pfam" id="PF00575">
    <property type="entry name" value="S1"/>
    <property type="match status" value="1"/>
</dbReference>
<protein>
    <submittedName>
        <fullName evidence="4">RNA-binding protein S1</fullName>
    </submittedName>
</protein>
<dbReference type="SUPFAM" id="SSF50249">
    <property type="entry name" value="Nucleic acid-binding proteins"/>
    <property type="match status" value="1"/>
</dbReference>
<dbReference type="GO" id="GO:0003735">
    <property type="term" value="F:structural constituent of ribosome"/>
    <property type="evidence" value="ECO:0007669"/>
    <property type="project" value="TreeGrafter"/>
</dbReference>
<dbReference type="GO" id="GO:0003729">
    <property type="term" value="F:mRNA binding"/>
    <property type="evidence" value="ECO:0007669"/>
    <property type="project" value="TreeGrafter"/>
</dbReference>
<sequence>MAIEVGNICQGKVTGITKFGAFVELSENKTGLVHISEIAEGYVKQVGDHVSTGDEVTVKVLQIQEDGKIALSIRKAHNGEEKTRQAGRKQESPVSFENKMKQFLQDSEERLNALNKKTEGRRK</sequence>
<evidence type="ECO:0000259" key="3">
    <source>
        <dbReference type="PROSITE" id="PS50126"/>
    </source>
</evidence>
<feature type="region of interest" description="Disordered" evidence="2">
    <location>
        <begin position="76"/>
        <end position="96"/>
    </location>
</feature>
<evidence type="ECO:0000313" key="4">
    <source>
        <dbReference type="EMBL" id="PTL38165.1"/>
    </source>
</evidence>
<dbReference type="InterPro" id="IPR003029">
    <property type="entry name" value="S1_domain"/>
</dbReference>
<gene>
    <name evidence="4" type="ORF">C6Y45_12800</name>
</gene>
<comment type="caution">
    <text evidence="4">The sequence shown here is derived from an EMBL/GenBank/DDBJ whole genome shotgun (WGS) entry which is preliminary data.</text>
</comment>
<dbReference type="SMART" id="SM00316">
    <property type="entry name" value="S1"/>
    <property type="match status" value="1"/>
</dbReference>
<dbReference type="EMBL" id="PZJJ01000023">
    <property type="protein sequence ID" value="PTL38165.1"/>
    <property type="molecule type" value="Genomic_DNA"/>
</dbReference>
<dbReference type="InterPro" id="IPR050437">
    <property type="entry name" value="Ribos_protein_bS1-like"/>
</dbReference>
<name>A0A2T4U485_9BACI</name>
<organism evidence="4 5">
    <name type="scientific">Alkalicoccus saliphilus</name>
    <dbReference type="NCBI Taxonomy" id="200989"/>
    <lineage>
        <taxon>Bacteria</taxon>
        <taxon>Bacillati</taxon>
        <taxon>Bacillota</taxon>
        <taxon>Bacilli</taxon>
        <taxon>Bacillales</taxon>
        <taxon>Bacillaceae</taxon>
        <taxon>Alkalicoccus</taxon>
    </lineage>
</organism>